<dbReference type="EMBL" id="QKUF01000005">
    <property type="protein sequence ID" value="PZW32033.1"/>
    <property type="molecule type" value="Genomic_DNA"/>
</dbReference>
<dbReference type="Pfam" id="PF01258">
    <property type="entry name" value="zf-dskA_traR"/>
    <property type="match status" value="1"/>
</dbReference>
<evidence type="ECO:0000256" key="4">
    <source>
        <dbReference type="PROSITE-ProRule" id="PRU00510"/>
    </source>
</evidence>
<dbReference type="SUPFAM" id="SSF109635">
    <property type="entry name" value="DnaK suppressor protein DksA, alpha-hairpin domain"/>
    <property type="match status" value="1"/>
</dbReference>
<evidence type="ECO:0000256" key="3">
    <source>
        <dbReference type="ARBA" id="ARBA00022833"/>
    </source>
</evidence>
<name>A0A326U9Z8_THEHA</name>
<reference evidence="7 8" key="1">
    <citation type="submission" date="2018-06" db="EMBL/GenBank/DDBJ databases">
        <title>Genomic Encyclopedia of Archaeal and Bacterial Type Strains, Phase II (KMG-II): from individual species to whole genera.</title>
        <authorList>
            <person name="Goeker M."/>
        </authorList>
    </citation>
    <scope>NUCLEOTIDE SEQUENCE [LARGE SCALE GENOMIC DNA]</scope>
    <source>
        <strain evidence="7 8">ATCC BAA-1881</strain>
    </source>
</reference>
<evidence type="ECO:0000256" key="2">
    <source>
        <dbReference type="ARBA" id="ARBA00022771"/>
    </source>
</evidence>
<dbReference type="PANTHER" id="PTHR33823">
    <property type="entry name" value="RNA POLYMERASE-BINDING TRANSCRIPTION FACTOR DKSA-RELATED"/>
    <property type="match status" value="1"/>
</dbReference>
<dbReference type="Gene3D" id="1.20.120.910">
    <property type="entry name" value="DksA, coiled-coil domain"/>
    <property type="match status" value="1"/>
</dbReference>
<dbReference type="InterPro" id="IPR037187">
    <property type="entry name" value="DnaK_N"/>
</dbReference>
<organism evidence="7 8">
    <name type="scientific">Thermosporothrix hazakensis</name>
    <dbReference type="NCBI Taxonomy" id="644383"/>
    <lineage>
        <taxon>Bacteria</taxon>
        <taxon>Bacillati</taxon>
        <taxon>Chloroflexota</taxon>
        <taxon>Ktedonobacteria</taxon>
        <taxon>Ktedonobacterales</taxon>
        <taxon>Thermosporotrichaceae</taxon>
        <taxon>Thermosporothrix</taxon>
    </lineage>
</organism>
<gene>
    <name evidence="7" type="ORF">EI42_02059</name>
</gene>
<evidence type="ECO:0000256" key="1">
    <source>
        <dbReference type="ARBA" id="ARBA00022723"/>
    </source>
</evidence>
<dbReference type="PROSITE" id="PS51128">
    <property type="entry name" value="ZF_DKSA_2"/>
    <property type="match status" value="1"/>
</dbReference>
<sequence length="134" mass="15322">MTLDIQKLKQRLQEKEKNLKSSIDGLTEAYPTPVDPIQISEGPQDSEETAVDFLETQQEQSTLVNQQALLAEVQDALKRIDEGTYGRCVDCGQPIPEKRLEAMPWASRCVKDAERLEQQNLSRARPDNTEKRFY</sequence>
<dbReference type="GO" id="GO:0008270">
    <property type="term" value="F:zinc ion binding"/>
    <property type="evidence" value="ECO:0007669"/>
    <property type="project" value="UniProtKB-KW"/>
</dbReference>
<keyword evidence="3" id="KW-0862">Zinc</keyword>
<feature type="region of interest" description="Disordered" evidence="5">
    <location>
        <begin position="22"/>
        <end position="48"/>
    </location>
</feature>
<dbReference type="PANTHER" id="PTHR33823:SF4">
    <property type="entry name" value="GENERAL STRESS PROTEIN 16O"/>
    <property type="match status" value="1"/>
</dbReference>
<evidence type="ECO:0000313" key="7">
    <source>
        <dbReference type="EMBL" id="PZW32033.1"/>
    </source>
</evidence>
<dbReference type="OrthoDB" id="9811543at2"/>
<feature type="zinc finger region" description="dksA C4-type" evidence="4">
    <location>
        <begin position="88"/>
        <end position="112"/>
    </location>
</feature>
<dbReference type="SUPFAM" id="SSF57716">
    <property type="entry name" value="Glucocorticoid receptor-like (DNA-binding domain)"/>
    <property type="match status" value="1"/>
</dbReference>
<keyword evidence="8" id="KW-1185">Reference proteome</keyword>
<proteinExistence type="predicted"/>
<dbReference type="Proteomes" id="UP000248806">
    <property type="component" value="Unassembled WGS sequence"/>
</dbReference>
<evidence type="ECO:0000259" key="6">
    <source>
        <dbReference type="Pfam" id="PF01258"/>
    </source>
</evidence>
<dbReference type="RefSeq" id="WP_111321491.1">
    <property type="nucleotide sequence ID" value="NZ_BIFX01000001.1"/>
</dbReference>
<dbReference type="InterPro" id="IPR000962">
    <property type="entry name" value="Znf_DskA_TraR"/>
</dbReference>
<comment type="caution">
    <text evidence="7">The sequence shown here is derived from an EMBL/GenBank/DDBJ whole genome shotgun (WGS) entry which is preliminary data.</text>
</comment>
<dbReference type="AlphaFoldDB" id="A0A326U9Z8"/>
<evidence type="ECO:0000313" key="8">
    <source>
        <dbReference type="Proteomes" id="UP000248806"/>
    </source>
</evidence>
<keyword evidence="2" id="KW-0863">Zinc-finger</keyword>
<accession>A0A326U9Z8</accession>
<keyword evidence="1" id="KW-0479">Metal-binding</keyword>
<feature type="domain" description="Zinc finger DksA/TraR C4-type" evidence="6">
    <location>
        <begin position="83"/>
        <end position="115"/>
    </location>
</feature>
<evidence type="ECO:0000256" key="5">
    <source>
        <dbReference type="SAM" id="MobiDB-lite"/>
    </source>
</evidence>
<protein>
    <submittedName>
        <fullName evidence="7">TraR/DksA family transcriptional regulator</fullName>
    </submittedName>
</protein>